<evidence type="ECO:0000313" key="1">
    <source>
        <dbReference type="EMBL" id="CAG8754671.1"/>
    </source>
</evidence>
<comment type="caution">
    <text evidence="1">The sequence shown here is derived from an EMBL/GenBank/DDBJ whole genome shotgun (WGS) entry which is preliminary data.</text>
</comment>
<feature type="non-terminal residue" evidence="1">
    <location>
        <position position="47"/>
    </location>
</feature>
<evidence type="ECO:0000313" key="2">
    <source>
        <dbReference type="Proteomes" id="UP000789366"/>
    </source>
</evidence>
<name>A0ACA9QIS5_9GLOM</name>
<reference evidence="1" key="1">
    <citation type="submission" date="2021-06" db="EMBL/GenBank/DDBJ databases">
        <authorList>
            <person name="Kallberg Y."/>
            <person name="Tangrot J."/>
            <person name="Rosling A."/>
        </authorList>
    </citation>
    <scope>NUCLEOTIDE SEQUENCE</scope>
    <source>
        <strain evidence="1">28 12/20/2015</strain>
    </source>
</reference>
<accession>A0ACA9QIS5</accession>
<organism evidence="1 2">
    <name type="scientific">Cetraspora pellucida</name>
    <dbReference type="NCBI Taxonomy" id="1433469"/>
    <lineage>
        <taxon>Eukaryota</taxon>
        <taxon>Fungi</taxon>
        <taxon>Fungi incertae sedis</taxon>
        <taxon>Mucoromycota</taxon>
        <taxon>Glomeromycotina</taxon>
        <taxon>Glomeromycetes</taxon>
        <taxon>Diversisporales</taxon>
        <taxon>Gigasporaceae</taxon>
        <taxon>Cetraspora</taxon>
    </lineage>
</organism>
<sequence length="47" mass="5363">QVDQKLKSKSDELEDLIIDLLINGEINNPIDANEFMNINADVTFKML</sequence>
<feature type="non-terminal residue" evidence="1">
    <location>
        <position position="1"/>
    </location>
</feature>
<proteinExistence type="predicted"/>
<protein>
    <submittedName>
        <fullName evidence="1">5470_t:CDS:1</fullName>
    </submittedName>
</protein>
<gene>
    <name evidence="1" type="ORF">SPELUC_LOCUS14722</name>
</gene>
<dbReference type="EMBL" id="CAJVPW010044772">
    <property type="protein sequence ID" value="CAG8754671.1"/>
    <property type="molecule type" value="Genomic_DNA"/>
</dbReference>
<dbReference type="Proteomes" id="UP000789366">
    <property type="component" value="Unassembled WGS sequence"/>
</dbReference>
<keyword evidence="2" id="KW-1185">Reference proteome</keyword>